<accession>A0A9P6VYG5</accession>
<protein>
    <recommendedName>
        <fullName evidence="2">F-box domain-containing protein</fullName>
    </recommendedName>
</protein>
<feature type="compositionally biased region" description="Basic and acidic residues" evidence="1">
    <location>
        <begin position="52"/>
        <end position="62"/>
    </location>
</feature>
<sequence>MSAASRPRRPRQAAAQISYAEAEGASDSEEEAEPKPPPKKRARAPKATKKDKKPEPEPEEKPAVVVPPNDYLWAAVPSGVMHTSELYARGALPNNVKRVDWTALLPVEVLLEICSHLLPISLWHLAFVNKRMHAALTSDSGAAMWRRQLETPRDNPQFSRLGRAYFPLASRRPKLKGSGDVNIDDDEKIRAAWKKAREERKLPPEAGEPINPLKLSAFYFAKTCQLCGKPTDITDRELLAAVCAVCLRSSRHLSRRLSPR</sequence>
<gene>
    <name evidence="3" type="ORF">C6P46_005696</name>
</gene>
<dbReference type="OrthoDB" id="2526341at2759"/>
<organism evidence="3 4">
    <name type="scientific">Rhodotorula mucilaginosa</name>
    <name type="common">Yeast</name>
    <name type="synonym">Rhodotorula rubra</name>
    <dbReference type="NCBI Taxonomy" id="5537"/>
    <lineage>
        <taxon>Eukaryota</taxon>
        <taxon>Fungi</taxon>
        <taxon>Dikarya</taxon>
        <taxon>Basidiomycota</taxon>
        <taxon>Pucciniomycotina</taxon>
        <taxon>Microbotryomycetes</taxon>
        <taxon>Sporidiobolales</taxon>
        <taxon>Sporidiobolaceae</taxon>
        <taxon>Rhodotorula</taxon>
    </lineage>
</organism>
<keyword evidence="4" id="KW-1185">Reference proteome</keyword>
<comment type="caution">
    <text evidence="3">The sequence shown here is derived from an EMBL/GenBank/DDBJ whole genome shotgun (WGS) entry which is preliminary data.</text>
</comment>
<dbReference type="SUPFAM" id="SSF81383">
    <property type="entry name" value="F-box domain"/>
    <property type="match status" value="1"/>
</dbReference>
<dbReference type="Pfam" id="PF12937">
    <property type="entry name" value="F-box-like"/>
    <property type="match status" value="1"/>
</dbReference>
<evidence type="ECO:0000313" key="4">
    <source>
        <dbReference type="Proteomes" id="UP000777482"/>
    </source>
</evidence>
<dbReference type="Proteomes" id="UP000777482">
    <property type="component" value="Unassembled WGS sequence"/>
</dbReference>
<evidence type="ECO:0000259" key="2">
    <source>
        <dbReference type="PROSITE" id="PS50181"/>
    </source>
</evidence>
<dbReference type="AlphaFoldDB" id="A0A9P6VYG5"/>
<reference evidence="3 4" key="1">
    <citation type="submission" date="2020-11" db="EMBL/GenBank/DDBJ databases">
        <title>Kefir isolates.</title>
        <authorList>
            <person name="Marcisauskas S."/>
            <person name="Kim Y."/>
            <person name="Blasche S."/>
        </authorList>
    </citation>
    <scope>NUCLEOTIDE SEQUENCE [LARGE SCALE GENOMIC DNA]</scope>
    <source>
        <strain evidence="3 4">KR</strain>
    </source>
</reference>
<feature type="compositionally biased region" description="Basic residues" evidence="1">
    <location>
        <begin position="1"/>
        <end position="11"/>
    </location>
</feature>
<evidence type="ECO:0000313" key="3">
    <source>
        <dbReference type="EMBL" id="KAG0658576.1"/>
    </source>
</evidence>
<proteinExistence type="predicted"/>
<feature type="compositionally biased region" description="Low complexity" evidence="1">
    <location>
        <begin position="12"/>
        <end position="23"/>
    </location>
</feature>
<dbReference type="PROSITE" id="PS50181">
    <property type="entry name" value="FBOX"/>
    <property type="match status" value="1"/>
</dbReference>
<dbReference type="InterPro" id="IPR001810">
    <property type="entry name" value="F-box_dom"/>
</dbReference>
<feature type="compositionally biased region" description="Basic residues" evidence="1">
    <location>
        <begin position="37"/>
        <end position="51"/>
    </location>
</feature>
<feature type="domain" description="F-box" evidence="2">
    <location>
        <begin position="99"/>
        <end position="148"/>
    </location>
</feature>
<dbReference type="Gene3D" id="1.20.1280.50">
    <property type="match status" value="1"/>
</dbReference>
<dbReference type="EMBL" id="PUHQ01000064">
    <property type="protein sequence ID" value="KAG0658576.1"/>
    <property type="molecule type" value="Genomic_DNA"/>
</dbReference>
<evidence type="ECO:0000256" key="1">
    <source>
        <dbReference type="SAM" id="MobiDB-lite"/>
    </source>
</evidence>
<name>A0A9P6VYG5_RHOMI</name>
<dbReference type="InterPro" id="IPR036047">
    <property type="entry name" value="F-box-like_dom_sf"/>
</dbReference>
<feature type="region of interest" description="Disordered" evidence="1">
    <location>
        <begin position="1"/>
        <end position="64"/>
    </location>
</feature>